<dbReference type="EnsemblMetazoa" id="CJA04521b.1">
    <property type="protein sequence ID" value="CJA04521b.1"/>
    <property type="gene ID" value="WBGene00123725"/>
</dbReference>
<dbReference type="Pfam" id="PF01359">
    <property type="entry name" value="Transposase_1"/>
    <property type="match status" value="1"/>
</dbReference>
<dbReference type="GO" id="GO:0005634">
    <property type="term" value="C:nucleus"/>
    <property type="evidence" value="ECO:0007669"/>
    <property type="project" value="UniProtKB-SubCell"/>
</dbReference>
<dbReference type="PANTHER" id="PTHR46060:SF1">
    <property type="entry name" value="MARINER MOS1 TRANSPOSASE-LIKE PROTEIN"/>
    <property type="match status" value="1"/>
</dbReference>
<dbReference type="GO" id="GO:0003676">
    <property type="term" value="F:nucleic acid binding"/>
    <property type="evidence" value="ECO:0007669"/>
    <property type="project" value="InterPro"/>
</dbReference>
<dbReference type="AlphaFoldDB" id="A0A8R1HKS7"/>
<reference evidence="4" key="2">
    <citation type="submission" date="2022-06" db="UniProtKB">
        <authorList>
            <consortium name="EnsemblMetazoa"/>
        </authorList>
    </citation>
    <scope>IDENTIFICATION</scope>
    <source>
        <strain evidence="4">DF5081</strain>
    </source>
</reference>
<dbReference type="SUPFAM" id="SSF46689">
    <property type="entry name" value="Homeodomain-like"/>
    <property type="match status" value="1"/>
</dbReference>
<dbReference type="PANTHER" id="PTHR46060">
    <property type="entry name" value="MARINER MOS1 TRANSPOSASE-LIKE PROTEIN"/>
    <property type="match status" value="1"/>
</dbReference>
<keyword evidence="5" id="KW-1185">Reference proteome</keyword>
<dbReference type="Gene3D" id="3.30.420.10">
    <property type="entry name" value="Ribonuclease H-like superfamily/Ribonuclease H"/>
    <property type="match status" value="1"/>
</dbReference>
<dbReference type="Pfam" id="PF03184">
    <property type="entry name" value="DDE_1"/>
    <property type="match status" value="1"/>
</dbReference>
<keyword evidence="2" id="KW-0175">Coiled coil</keyword>
<evidence type="ECO:0000256" key="1">
    <source>
        <dbReference type="ARBA" id="ARBA00004123"/>
    </source>
</evidence>
<feature type="coiled-coil region" evidence="2">
    <location>
        <begin position="554"/>
        <end position="581"/>
    </location>
</feature>
<dbReference type="Proteomes" id="UP000005237">
    <property type="component" value="Unassembled WGS sequence"/>
</dbReference>
<evidence type="ECO:0000313" key="4">
    <source>
        <dbReference type="EnsemblMetazoa" id="CJA04521b.1"/>
    </source>
</evidence>
<sequence>MQARVTACQSLLLTPQRKEFLADLVTGEPPVQPKANLHEKKCLLSCFWDAKGMLYYELLPQGRTVNATTYSNQLAPLALAFREKRLRRSAVHLLHDNAHPHVGKATQETLQELNWDTVPHPPYSPDIAPSDYHLFRPLKLFLKEKRFTKYEDLKMAVFDLFDSQSTAFWKKGIDDLPERWLTVVTNNGQYIVANTQWVPDLWVPDSLGTVDLWLRLLFGMFDVSDDEIENIQVPIGELEEDLDDDPARRKRKSYTMEFKKKAVTRTQKTNITKSAQEFGVSRSCVIRWMNQYSSCADDESLSSSEYRRMPGGGRRLRDPEFDKNLLEWVTKQRKEKNRVSVRNTGHEKAHITVMLTARSDGFKCKPFVLLPNKRPIPSIIEEFGKDLELSWCDRSFFNDAITKEFLIKIMGNSLFAKRLLVWDSYRCHLSVDTKKVLRSLKIDTAIVPGGTTKFLQPADVFWNFAFKSRIRQHYEDVMLYGEKEYTRGGNMKQPPMKVYLKWVRDSWNDLPQDLIVRSFKGCGITIIPGGSEDNLIHCLKPEGEITDGVVYLKKAREESTAEQLRLAIENVEIETEEYDDLDSDMSVNVVN</sequence>
<name>A0A8R1HKS7_CAEJA</name>
<comment type="subcellular location">
    <subcellularLocation>
        <location evidence="1">Nucleus</location>
    </subcellularLocation>
</comment>
<evidence type="ECO:0000256" key="2">
    <source>
        <dbReference type="SAM" id="Coils"/>
    </source>
</evidence>
<feature type="domain" description="DDE-1" evidence="3">
    <location>
        <begin position="348"/>
        <end position="519"/>
    </location>
</feature>
<dbReference type="InterPro" id="IPR001888">
    <property type="entry name" value="Transposase_1"/>
</dbReference>
<proteinExistence type="predicted"/>
<evidence type="ECO:0000313" key="5">
    <source>
        <dbReference type="Proteomes" id="UP000005237"/>
    </source>
</evidence>
<dbReference type="InterPro" id="IPR036397">
    <property type="entry name" value="RNaseH_sf"/>
</dbReference>
<dbReference type="InterPro" id="IPR052709">
    <property type="entry name" value="Transposase-MT_Hybrid"/>
</dbReference>
<protein>
    <submittedName>
        <fullName evidence="4">DDE-1 domain-containing protein</fullName>
    </submittedName>
</protein>
<accession>A0A8R1HKS7</accession>
<evidence type="ECO:0000259" key="3">
    <source>
        <dbReference type="Pfam" id="PF03184"/>
    </source>
</evidence>
<dbReference type="InterPro" id="IPR004875">
    <property type="entry name" value="DDE_SF_endonuclease_dom"/>
</dbReference>
<reference evidence="5" key="1">
    <citation type="submission" date="2010-08" db="EMBL/GenBank/DDBJ databases">
        <authorList>
            <consortium name="Caenorhabditis japonica Sequencing Consortium"/>
            <person name="Wilson R.K."/>
        </authorList>
    </citation>
    <scope>NUCLEOTIDE SEQUENCE [LARGE SCALE GENOMIC DNA]</scope>
    <source>
        <strain evidence="5">DF5081</strain>
    </source>
</reference>
<organism evidence="4 5">
    <name type="scientific">Caenorhabditis japonica</name>
    <dbReference type="NCBI Taxonomy" id="281687"/>
    <lineage>
        <taxon>Eukaryota</taxon>
        <taxon>Metazoa</taxon>
        <taxon>Ecdysozoa</taxon>
        <taxon>Nematoda</taxon>
        <taxon>Chromadorea</taxon>
        <taxon>Rhabditida</taxon>
        <taxon>Rhabditina</taxon>
        <taxon>Rhabditomorpha</taxon>
        <taxon>Rhabditoidea</taxon>
        <taxon>Rhabditidae</taxon>
        <taxon>Peloderinae</taxon>
        <taxon>Caenorhabditis</taxon>
    </lineage>
</organism>
<dbReference type="InterPro" id="IPR009057">
    <property type="entry name" value="Homeodomain-like_sf"/>
</dbReference>